<reference evidence="1 2" key="1">
    <citation type="submission" date="2016-10" db="EMBL/GenBank/DDBJ databases">
        <authorList>
            <person name="de Groot N.N."/>
        </authorList>
    </citation>
    <scope>NUCLEOTIDE SEQUENCE [LARGE SCALE GENOMIC DNA]</scope>
    <source>
        <strain evidence="1 2">AR32</strain>
    </source>
</reference>
<accession>A0A1H5S0W8</accession>
<dbReference type="EMBL" id="FNUV01000001">
    <property type="protein sequence ID" value="SEF43411.1"/>
    <property type="molecule type" value="Genomic_DNA"/>
</dbReference>
<proteinExistence type="predicted"/>
<protein>
    <submittedName>
        <fullName evidence="1">Uncharacterized protein</fullName>
    </submittedName>
</protein>
<dbReference type="RefSeq" id="WP_103915009.1">
    <property type="nucleotide sequence ID" value="NZ_FNUV01000001.1"/>
</dbReference>
<organism evidence="1 2">
    <name type="scientific">Xylanibacter ruminicola</name>
    <name type="common">Prevotella ruminicola</name>
    <dbReference type="NCBI Taxonomy" id="839"/>
    <lineage>
        <taxon>Bacteria</taxon>
        <taxon>Pseudomonadati</taxon>
        <taxon>Bacteroidota</taxon>
        <taxon>Bacteroidia</taxon>
        <taxon>Bacteroidales</taxon>
        <taxon>Prevotellaceae</taxon>
        <taxon>Xylanibacter</taxon>
    </lineage>
</organism>
<gene>
    <name evidence="1" type="ORF">SAMN05216354_0414</name>
</gene>
<sequence>MNSAELKNKISDLRPNYSDKYRSMIETISNKQEKIGKGNIAQFGPFFQTFMYACVIGLRLGKPKYFESQEKTSEFAPLFRWKPEPIKDYLIMMLLNRSADYGYNWIDLENADDETIAKFLRAFVREMEGYANRGFEYIYEKWEKERVMFSSPTVFIDILKEI</sequence>
<evidence type="ECO:0000313" key="1">
    <source>
        <dbReference type="EMBL" id="SEF43411.1"/>
    </source>
</evidence>
<name>A0A1H5S0W8_XYLRU</name>
<dbReference type="AlphaFoldDB" id="A0A1H5S0W8"/>
<evidence type="ECO:0000313" key="2">
    <source>
        <dbReference type="Proteomes" id="UP000236735"/>
    </source>
</evidence>
<dbReference type="Proteomes" id="UP000236735">
    <property type="component" value="Unassembled WGS sequence"/>
</dbReference>